<accession>A0A1G8TJU1</accession>
<dbReference type="RefSeq" id="WP_092699639.1">
    <property type="nucleotide sequence ID" value="NZ_FNFC01000003.1"/>
</dbReference>
<gene>
    <name evidence="2" type="ORF">SAMN05216226_10382</name>
</gene>
<feature type="domain" description="Archaeal Type IV pilin N-terminal" evidence="1">
    <location>
        <begin position="3"/>
        <end position="75"/>
    </location>
</feature>
<dbReference type="PANTHER" id="PTHR38138">
    <property type="entry name" value="VNG6441H"/>
    <property type="match status" value="1"/>
</dbReference>
<dbReference type="AlphaFoldDB" id="A0A1G8TJU1"/>
<evidence type="ECO:0000313" key="3">
    <source>
        <dbReference type="Proteomes" id="UP000198856"/>
    </source>
</evidence>
<sequence length="152" mass="15489">MPRAVSPVVGVVTLLAVTIVLSATLLGATAVDLSPPGPTASLDLTADASADRIELVHRGGEPLDISTLKVKVSVDGDPLDYQPPVPFFAAKGFRSGPEGAFNPASSNRLQAGEQTSFAVASTNAPEITSGATVSVTLFSGNRTLLEVETTAT</sequence>
<dbReference type="EMBL" id="FNFC01000003">
    <property type="protein sequence ID" value="SDJ41185.1"/>
    <property type="molecule type" value="Genomic_DNA"/>
</dbReference>
<dbReference type="InterPro" id="IPR013373">
    <property type="entry name" value="Flagellin/pilin_N_arc"/>
</dbReference>
<keyword evidence="3" id="KW-1185">Reference proteome</keyword>
<organism evidence="2 3">
    <name type="scientific">Halovenus aranensis</name>
    <dbReference type="NCBI Taxonomy" id="890420"/>
    <lineage>
        <taxon>Archaea</taxon>
        <taxon>Methanobacteriati</taxon>
        <taxon>Methanobacteriota</taxon>
        <taxon>Stenosarchaea group</taxon>
        <taxon>Halobacteria</taxon>
        <taxon>Halobacteriales</taxon>
        <taxon>Haloarculaceae</taxon>
        <taxon>Halovenus</taxon>
    </lineage>
</organism>
<reference evidence="2 3" key="1">
    <citation type="submission" date="2016-10" db="EMBL/GenBank/DDBJ databases">
        <authorList>
            <person name="de Groot N.N."/>
        </authorList>
    </citation>
    <scope>NUCLEOTIDE SEQUENCE [LARGE SCALE GENOMIC DNA]</scope>
    <source>
        <strain evidence="2 3">IBRC-M10015</strain>
    </source>
</reference>
<dbReference type="STRING" id="890420.SAMN05216226_10382"/>
<evidence type="ECO:0000313" key="2">
    <source>
        <dbReference type="EMBL" id="SDJ41185.1"/>
    </source>
</evidence>
<dbReference type="PANTHER" id="PTHR38138:SF1">
    <property type="entry name" value="ARCHAEAL TYPE IV PILIN N-TERMINAL DOMAIN-CONTAINING PROTEIN"/>
    <property type="match status" value="1"/>
</dbReference>
<keyword evidence="2" id="KW-0282">Flagellum</keyword>
<proteinExistence type="predicted"/>
<evidence type="ECO:0000259" key="1">
    <source>
        <dbReference type="Pfam" id="PF07790"/>
    </source>
</evidence>
<dbReference type="Proteomes" id="UP000198856">
    <property type="component" value="Unassembled WGS sequence"/>
</dbReference>
<name>A0A1G8TJU1_9EURY</name>
<keyword evidence="2" id="KW-0969">Cilium</keyword>
<dbReference type="OrthoDB" id="201989at2157"/>
<dbReference type="InterPro" id="IPR012859">
    <property type="entry name" value="Pilin_N_archaeal"/>
</dbReference>
<keyword evidence="2" id="KW-0966">Cell projection</keyword>
<dbReference type="NCBIfam" id="TIGR02537">
    <property type="entry name" value="arch_flag_Nterm"/>
    <property type="match status" value="1"/>
</dbReference>
<dbReference type="Pfam" id="PF07790">
    <property type="entry name" value="Pilin_N"/>
    <property type="match status" value="1"/>
</dbReference>
<protein>
    <submittedName>
        <fullName evidence="2">Flagellin N-terminal-like domain-containing protein</fullName>
    </submittedName>
</protein>